<dbReference type="RefSeq" id="WP_346757469.1">
    <property type="nucleotide sequence ID" value="NZ_JAUJEB010000001.1"/>
</dbReference>
<dbReference type="EMBL" id="JAUJEB010000001">
    <property type="protein sequence ID" value="MDN5212145.1"/>
    <property type="molecule type" value="Genomic_DNA"/>
</dbReference>
<keyword evidence="13" id="KW-1185">Reference proteome</keyword>
<evidence type="ECO:0000313" key="13">
    <source>
        <dbReference type="Proteomes" id="UP001172083"/>
    </source>
</evidence>
<evidence type="ECO:0000256" key="9">
    <source>
        <dbReference type="PIRNR" id="PIRNR003128"/>
    </source>
</evidence>
<dbReference type="Pfam" id="PF02463">
    <property type="entry name" value="SMC_N"/>
    <property type="match status" value="1"/>
</dbReference>
<evidence type="ECO:0000256" key="10">
    <source>
        <dbReference type="SAM" id="Coils"/>
    </source>
</evidence>
<evidence type="ECO:0000256" key="2">
    <source>
        <dbReference type="ARBA" id="ARBA00009441"/>
    </source>
</evidence>
<name>A0ABT8L346_9BACT</name>
<evidence type="ECO:0000256" key="1">
    <source>
        <dbReference type="ARBA" id="ARBA00003618"/>
    </source>
</evidence>
<dbReference type="CDD" id="cd03241">
    <property type="entry name" value="ABC_RecN"/>
    <property type="match status" value="1"/>
</dbReference>
<accession>A0ABT8L346</accession>
<comment type="similarity">
    <text evidence="2 9">Belongs to the RecN family.</text>
</comment>
<gene>
    <name evidence="12" type="primary">recN</name>
    <name evidence="12" type="ORF">QQ020_08785</name>
</gene>
<organism evidence="12 13">
    <name type="scientific">Agaribacillus aureus</name>
    <dbReference type="NCBI Taxonomy" id="3051825"/>
    <lineage>
        <taxon>Bacteria</taxon>
        <taxon>Pseudomonadati</taxon>
        <taxon>Bacteroidota</taxon>
        <taxon>Cytophagia</taxon>
        <taxon>Cytophagales</taxon>
        <taxon>Splendidivirgaceae</taxon>
        <taxon>Agaribacillus</taxon>
    </lineage>
</organism>
<evidence type="ECO:0000256" key="8">
    <source>
        <dbReference type="ARBA" id="ARBA00033408"/>
    </source>
</evidence>
<reference evidence="12" key="1">
    <citation type="submission" date="2023-06" db="EMBL/GenBank/DDBJ databases">
        <title>Genomic of Agaribacillus aureum.</title>
        <authorList>
            <person name="Wang G."/>
        </authorList>
    </citation>
    <scope>NUCLEOTIDE SEQUENCE</scope>
    <source>
        <strain evidence="12">BMA12</strain>
    </source>
</reference>
<evidence type="ECO:0000256" key="3">
    <source>
        <dbReference type="ARBA" id="ARBA00021315"/>
    </source>
</evidence>
<evidence type="ECO:0000256" key="7">
    <source>
        <dbReference type="ARBA" id="ARBA00023204"/>
    </source>
</evidence>
<evidence type="ECO:0000256" key="6">
    <source>
        <dbReference type="ARBA" id="ARBA00022840"/>
    </source>
</evidence>
<dbReference type="PIRSF" id="PIRSF003128">
    <property type="entry name" value="RecN"/>
    <property type="match status" value="1"/>
</dbReference>
<feature type="domain" description="RecF/RecN/SMC N-terminal" evidence="11">
    <location>
        <begin position="2"/>
        <end position="506"/>
    </location>
</feature>
<dbReference type="PANTHER" id="PTHR11059:SF0">
    <property type="entry name" value="DNA REPAIR PROTEIN RECN"/>
    <property type="match status" value="1"/>
</dbReference>
<evidence type="ECO:0000259" key="11">
    <source>
        <dbReference type="Pfam" id="PF02463"/>
    </source>
</evidence>
<dbReference type="NCBIfam" id="TIGR00634">
    <property type="entry name" value="recN"/>
    <property type="match status" value="1"/>
</dbReference>
<keyword evidence="10" id="KW-0175">Coiled coil</keyword>
<evidence type="ECO:0000256" key="5">
    <source>
        <dbReference type="ARBA" id="ARBA00022763"/>
    </source>
</evidence>
<dbReference type="Proteomes" id="UP001172083">
    <property type="component" value="Unassembled WGS sequence"/>
</dbReference>
<evidence type="ECO:0000256" key="4">
    <source>
        <dbReference type="ARBA" id="ARBA00022741"/>
    </source>
</evidence>
<protein>
    <recommendedName>
        <fullName evidence="3 9">DNA repair protein RecN</fullName>
    </recommendedName>
    <alternativeName>
        <fullName evidence="8 9">Recombination protein N</fullName>
    </alternativeName>
</protein>
<dbReference type="InterPro" id="IPR003395">
    <property type="entry name" value="RecF/RecN/SMC_N"/>
</dbReference>
<keyword evidence="7 9" id="KW-0234">DNA repair</keyword>
<dbReference type="PANTHER" id="PTHR11059">
    <property type="entry name" value="DNA REPAIR PROTEIN RECN"/>
    <property type="match status" value="1"/>
</dbReference>
<proteinExistence type="inferred from homology"/>
<dbReference type="InterPro" id="IPR027417">
    <property type="entry name" value="P-loop_NTPase"/>
</dbReference>
<keyword evidence="5 9" id="KW-0227">DNA damage</keyword>
<dbReference type="InterPro" id="IPR004604">
    <property type="entry name" value="DNA_recomb/repair_RecN"/>
</dbReference>
<dbReference type="SUPFAM" id="SSF52540">
    <property type="entry name" value="P-loop containing nucleoside triphosphate hydrolases"/>
    <property type="match status" value="2"/>
</dbReference>
<feature type="coiled-coil region" evidence="10">
    <location>
        <begin position="261"/>
        <end position="288"/>
    </location>
</feature>
<comment type="function">
    <text evidence="1 9">May be involved in recombinational repair of damaged DNA.</text>
</comment>
<keyword evidence="4" id="KW-0547">Nucleotide-binding</keyword>
<evidence type="ECO:0000313" key="12">
    <source>
        <dbReference type="EMBL" id="MDN5212145.1"/>
    </source>
</evidence>
<sequence>MLQNLLIKNYALIKELRIDPSERFNIITGETGAGKSIMLGAVGLLLGKRADTKVLLNEEEKCVIEASFHIKGHGLEEFFQQADLDYEPVTIIRREITPSGKSRAFVNDTPTTLEVLKKVSDYLVDIHSQHDNILLGENKFQLGLVDDFAQNAKVRETYLTTYQAYIKANNSYRHLLEVAQGISKEEDYMKFQLDELEKADLQEDEQATLEEELKTLENAEEIKSKLHQCLLILDREEMAVNGHIQTVASLLSQLTGISSQYETYRERIDNCLIELKDLTVDLERAQDVVEFNPERIQEVQERISLIYRLQQKHHANSIADLLDIHAELSQKVNQAENIEEELLQAKKLKENLYEELLTKGKNLSESRTGCFIGIEDATIELLKNLGMEDATLKISSRQVEPNISGIDEIDILFSANKGISPQPLKKVASGGEFSRLLFCIKYLLAQKTALPTMIFDEIDAGISGEIAIKMANMMKEMAEKHQVIAISHLPQFAAKGDAHYFVFKDNSESKAISKIKKLTQEERVLEIAKMIGGEKPTATAFENARELMTVN</sequence>
<feature type="coiled-coil region" evidence="10">
    <location>
        <begin position="318"/>
        <end position="355"/>
    </location>
</feature>
<keyword evidence="6" id="KW-0067">ATP-binding</keyword>
<dbReference type="Gene3D" id="3.40.50.300">
    <property type="entry name" value="P-loop containing nucleotide triphosphate hydrolases"/>
    <property type="match status" value="2"/>
</dbReference>
<comment type="caution">
    <text evidence="12">The sequence shown here is derived from an EMBL/GenBank/DDBJ whole genome shotgun (WGS) entry which is preliminary data.</text>
</comment>